<accession>A0ABX7WTK8</accession>
<evidence type="ECO:0000313" key="10">
    <source>
        <dbReference type="EMBL" id="QTR47029.1"/>
    </source>
</evidence>
<evidence type="ECO:0000256" key="2">
    <source>
        <dbReference type="ARBA" id="ARBA00022448"/>
    </source>
</evidence>
<evidence type="ECO:0000256" key="9">
    <source>
        <dbReference type="SAM" id="Phobius"/>
    </source>
</evidence>
<dbReference type="RefSeq" id="WP_210223333.1">
    <property type="nucleotide sequence ID" value="NZ_CP072801.1"/>
</dbReference>
<sequence length="377" mass="39684">MNFEAVFGQLSTGEISAIIGLAVGLTFGIFAQQSRFCLRAACVEFWRGQTGKKFAIWLLAFGAAMISTQYFIETGAIDTGQIRQLTNAGSMSGAIVGGLLFGGGMVLAGGCASRLLVLSATGNMRTMVAGLVVTIVAQASLRGGLSPLRENISSWWMVDGSARGFAHWLPPHGGLMLGVAFLLFALWFAKRHEVNKWWGFAAIITGFSIALGWLLTSWHAANSFDIVAVKSVSFTGPSADTLMGLINQPDLPLSFDVGLIPGVFLGSLVAALVTREFKWQQFTQDSGFSRFFIGAALMGFGSMLAGGCAVGAGVTGGVVLVITAWVALFSMWIGAGVTDWLVDRKADEAKAAMESAKTTVDSMPPFATAPGVVQVAN</sequence>
<proteinExistence type="inferred from homology"/>
<evidence type="ECO:0000256" key="5">
    <source>
        <dbReference type="ARBA" id="ARBA00022692"/>
    </source>
</evidence>
<feature type="transmembrane region" description="Helical" evidence="9">
    <location>
        <begin position="251"/>
        <end position="271"/>
    </location>
</feature>
<feature type="transmembrane region" description="Helical" evidence="9">
    <location>
        <begin position="54"/>
        <end position="72"/>
    </location>
</feature>
<keyword evidence="6 9" id="KW-1133">Transmembrane helix</keyword>
<keyword evidence="7 9" id="KW-0472">Membrane</keyword>
<feature type="transmembrane region" description="Helical" evidence="9">
    <location>
        <begin position="15"/>
        <end position="33"/>
    </location>
</feature>
<reference evidence="10 11" key="1">
    <citation type="submission" date="2021-04" db="EMBL/GenBank/DDBJ databases">
        <title>Genomics, taxonomy and metabolism of representatives of sulfur bacteria of the genus Thiothrix: Thiothrix fructosivorans QT, Thiothrix unzii A1T and three new species, Thiothrix subterranea sp. nov., Thiothrix litoralis sp. nov. and 'Candidatus Thiothrix anitrata' sp. nov.</title>
        <authorList>
            <person name="Ravin N.V."/>
            <person name="Smolyakov D."/>
            <person name="Rudenko T.S."/>
            <person name="Mardanov A.V."/>
            <person name="Beletsky A.V."/>
            <person name="Markov N.D."/>
            <person name="Fomenkov A.I."/>
            <person name="Roberts R.J."/>
            <person name="Karnachuk O.V."/>
            <person name="Novikov A."/>
            <person name="Grabovich M.Y."/>
        </authorList>
    </citation>
    <scope>NUCLEOTIDE SEQUENCE [LARGE SCALE GENOMIC DNA]</scope>
    <source>
        <strain evidence="10 11">AS</strain>
    </source>
</reference>
<evidence type="ECO:0000256" key="8">
    <source>
        <dbReference type="ARBA" id="ARBA00035655"/>
    </source>
</evidence>
<comment type="similarity">
    <text evidence="8">Belongs to the TsuA/YedE (TC 9.B.102) family.</text>
</comment>
<protein>
    <submittedName>
        <fullName evidence="10">YeeE/YedE family protein</fullName>
    </submittedName>
</protein>
<evidence type="ECO:0000256" key="3">
    <source>
        <dbReference type="ARBA" id="ARBA00022475"/>
    </source>
</evidence>
<evidence type="ECO:0000313" key="11">
    <source>
        <dbReference type="Proteomes" id="UP000672039"/>
    </source>
</evidence>
<keyword evidence="4" id="KW-0997">Cell inner membrane</keyword>
<feature type="transmembrane region" description="Helical" evidence="9">
    <location>
        <begin position="197"/>
        <end position="215"/>
    </location>
</feature>
<keyword evidence="5 9" id="KW-0812">Transmembrane</keyword>
<evidence type="ECO:0000256" key="1">
    <source>
        <dbReference type="ARBA" id="ARBA00004429"/>
    </source>
</evidence>
<feature type="transmembrane region" description="Helical" evidence="9">
    <location>
        <begin position="318"/>
        <end position="342"/>
    </location>
</feature>
<evidence type="ECO:0000256" key="7">
    <source>
        <dbReference type="ARBA" id="ARBA00023136"/>
    </source>
</evidence>
<dbReference type="EMBL" id="CP072801">
    <property type="protein sequence ID" value="QTR47029.1"/>
    <property type="molecule type" value="Genomic_DNA"/>
</dbReference>
<dbReference type="PANTHER" id="PTHR30574:SF1">
    <property type="entry name" value="SULPHUR TRANSPORT DOMAIN-CONTAINING PROTEIN"/>
    <property type="match status" value="1"/>
</dbReference>
<name>A0ABX7WTK8_9GAMM</name>
<evidence type="ECO:0000256" key="4">
    <source>
        <dbReference type="ARBA" id="ARBA00022519"/>
    </source>
</evidence>
<keyword evidence="2" id="KW-0813">Transport</keyword>
<gene>
    <name evidence="10" type="ORF">J9253_03540</name>
</gene>
<organism evidence="10 11">
    <name type="scientific">Thiothrix litoralis</name>
    <dbReference type="NCBI Taxonomy" id="2891210"/>
    <lineage>
        <taxon>Bacteria</taxon>
        <taxon>Pseudomonadati</taxon>
        <taxon>Pseudomonadota</taxon>
        <taxon>Gammaproteobacteria</taxon>
        <taxon>Thiotrichales</taxon>
        <taxon>Thiotrichaceae</taxon>
        <taxon>Thiothrix</taxon>
    </lineage>
</organism>
<dbReference type="Pfam" id="PF04143">
    <property type="entry name" value="Sulf_transp"/>
    <property type="match status" value="1"/>
</dbReference>
<feature type="transmembrane region" description="Helical" evidence="9">
    <location>
        <begin position="92"/>
        <end position="116"/>
    </location>
</feature>
<feature type="transmembrane region" description="Helical" evidence="9">
    <location>
        <begin position="291"/>
        <end position="312"/>
    </location>
</feature>
<dbReference type="PANTHER" id="PTHR30574">
    <property type="entry name" value="INNER MEMBRANE PROTEIN YEDE"/>
    <property type="match status" value="1"/>
</dbReference>
<keyword evidence="11" id="KW-1185">Reference proteome</keyword>
<dbReference type="Proteomes" id="UP000672039">
    <property type="component" value="Chromosome"/>
</dbReference>
<evidence type="ECO:0000256" key="6">
    <source>
        <dbReference type="ARBA" id="ARBA00022989"/>
    </source>
</evidence>
<keyword evidence="3" id="KW-1003">Cell membrane</keyword>
<comment type="subcellular location">
    <subcellularLocation>
        <location evidence="1">Cell inner membrane</location>
        <topology evidence="1">Multi-pass membrane protein</topology>
    </subcellularLocation>
</comment>
<dbReference type="InterPro" id="IPR007272">
    <property type="entry name" value="Sulf_transp_TsuA/YedE"/>
</dbReference>
<feature type="transmembrane region" description="Helical" evidence="9">
    <location>
        <begin position="165"/>
        <end position="188"/>
    </location>
</feature>